<dbReference type="Proteomes" id="UP000789860">
    <property type="component" value="Unassembled WGS sequence"/>
</dbReference>
<sequence>LNEKDNDFKYVSELFFSSWKHSDKPIPKIISIWKIYCSKDLISQYDLYRKKVGNEHQLFHGTKAEICIKNTCAICCILKEGYKLNHANCGLFGKGIYFSSTSSKCDNFSSNLLENYEGVNYKVMLLNNVALGKIYRPTENDFTLTNPPHKYDSVIGDPKIVKNLKDLKHDEIIVYKEEASIPKFLIVYQP</sequence>
<feature type="non-terminal residue" evidence="1">
    <location>
        <position position="1"/>
    </location>
</feature>
<organism evidence="1 2">
    <name type="scientific">Scutellospora calospora</name>
    <dbReference type="NCBI Taxonomy" id="85575"/>
    <lineage>
        <taxon>Eukaryota</taxon>
        <taxon>Fungi</taxon>
        <taxon>Fungi incertae sedis</taxon>
        <taxon>Mucoromycota</taxon>
        <taxon>Glomeromycotina</taxon>
        <taxon>Glomeromycetes</taxon>
        <taxon>Diversisporales</taxon>
        <taxon>Gigasporaceae</taxon>
        <taxon>Scutellospora</taxon>
    </lineage>
</organism>
<proteinExistence type="predicted"/>
<protein>
    <submittedName>
        <fullName evidence="1">768_t:CDS:1</fullName>
    </submittedName>
</protein>
<gene>
    <name evidence="1" type="ORF">SCALOS_LOCUS9940</name>
</gene>
<evidence type="ECO:0000313" key="1">
    <source>
        <dbReference type="EMBL" id="CAG8686563.1"/>
    </source>
</evidence>
<reference evidence="1" key="1">
    <citation type="submission" date="2021-06" db="EMBL/GenBank/DDBJ databases">
        <authorList>
            <person name="Kallberg Y."/>
            <person name="Tangrot J."/>
            <person name="Rosling A."/>
        </authorList>
    </citation>
    <scope>NUCLEOTIDE SEQUENCE</scope>
    <source>
        <strain evidence="1">AU212A</strain>
    </source>
</reference>
<comment type="caution">
    <text evidence="1">The sequence shown here is derived from an EMBL/GenBank/DDBJ whole genome shotgun (WGS) entry which is preliminary data.</text>
</comment>
<feature type="non-terminal residue" evidence="1">
    <location>
        <position position="190"/>
    </location>
</feature>
<name>A0ACA9P1L7_9GLOM</name>
<evidence type="ECO:0000313" key="2">
    <source>
        <dbReference type="Proteomes" id="UP000789860"/>
    </source>
</evidence>
<dbReference type="EMBL" id="CAJVPM010034001">
    <property type="protein sequence ID" value="CAG8686563.1"/>
    <property type="molecule type" value="Genomic_DNA"/>
</dbReference>
<keyword evidence="2" id="KW-1185">Reference proteome</keyword>
<accession>A0ACA9P1L7</accession>